<accession>A0AAW0ZR18</accession>
<dbReference type="AlphaFoldDB" id="A0AAW0ZR18"/>
<gene>
    <name evidence="1" type="ORF">QLX08_007105</name>
</gene>
<evidence type="ECO:0000313" key="1">
    <source>
        <dbReference type="EMBL" id="KAK9300114.1"/>
    </source>
</evidence>
<keyword evidence="2" id="KW-1185">Reference proteome</keyword>
<sequence>MLEAGELHRHFDGNVHGAGCREHVHLVSADSTQMPKDTDRNEAAIPREGEQYLALEFFALLNFFSTTISQPILNGQCVYYLFIDRHSTAPQNNSRMPFVSNGKQLAIDKIVHRITIVFIKDFN</sequence>
<name>A0AAW0ZR18_9HYME</name>
<dbReference type="Proteomes" id="UP001432146">
    <property type="component" value="Unassembled WGS sequence"/>
</dbReference>
<reference evidence="1 2" key="1">
    <citation type="submission" date="2024-05" db="EMBL/GenBank/DDBJ databases">
        <title>The nuclear and mitochondrial genome assemblies of Tetragonisca angustula (Apidae: Meliponini), a tiny yet remarkable pollinator in the Neotropics.</title>
        <authorList>
            <person name="Ferrari R."/>
            <person name="Ricardo P.C."/>
            <person name="Dias F.C."/>
            <person name="Araujo N.S."/>
            <person name="Soares D.O."/>
            <person name="Zhou Q.-S."/>
            <person name="Zhu C.-D."/>
            <person name="Coutinho L."/>
            <person name="Airas M.C."/>
            <person name="Batista T.M."/>
        </authorList>
    </citation>
    <scope>NUCLEOTIDE SEQUENCE [LARGE SCALE GENOMIC DNA]</scope>
    <source>
        <strain evidence="1">ASF017062</strain>
        <tissue evidence="1">Abdomen</tissue>
    </source>
</reference>
<dbReference type="EMBL" id="JAWNGG020000133">
    <property type="protein sequence ID" value="KAK9300114.1"/>
    <property type="molecule type" value="Genomic_DNA"/>
</dbReference>
<organism evidence="1 2">
    <name type="scientific">Tetragonisca angustula</name>
    <dbReference type="NCBI Taxonomy" id="166442"/>
    <lineage>
        <taxon>Eukaryota</taxon>
        <taxon>Metazoa</taxon>
        <taxon>Ecdysozoa</taxon>
        <taxon>Arthropoda</taxon>
        <taxon>Hexapoda</taxon>
        <taxon>Insecta</taxon>
        <taxon>Pterygota</taxon>
        <taxon>Neoptera</taxon>
        <taxon>Endopterygota</taxon>
        <taxon>Hymenoptera</taxon>
        <taxon>Apocrita</taxon>
        <taxon>Aculeata</taxon>
        <taxon>Apoidea</taxon>
        <taxon>Anthophila</taxon>
        <taxon>Apidae</taxon>
        <taxon>Tetragonisca</taxon>
    </lineage>
</organism>
<protein>
    <submittedName>
        <fullName evidence="1">Uncharacterized protein</fullName>
    </submittedName>
</protein>
<comment type="caution">
    <text evidence="1">The sequence shown here is derived from an EMBL/GenBank/DDBJ whole genome shotgun (WGS) entry which is preliminary data.</text>
</comment>
<proteinExistence type="predicted"/>
<evidence type="ECO:0000313" key="2">
    <source>
        <dbReference type="Proteomes" id="UP001432146"/>
    </source>
</evidence>